<dbReference type="InterPro" id="IPR001173">
    <property type="entry name" value="Glyco_trans_2-like"/>
</dbReference>
<dbReference type="EMBL" id="JAKROA010000001">
    <property type="protein sequence ID" value="KAL5111267.1"/>
    <property type="molecule type" value="Genomic_DNA"/>
</dbReference>
<protein>
    <submittedName>
        <fullName evidence="5">Uncharacterized protein</fullName>
    </submittedName>
</protein>
<dbReference type="PANTHER" id="PTHR11675:SF128">
    <property type="entry name" value="POLYPEPTIDE N-ACETYLGALACTOSAMINYLTRANSFERASE 13-RELATED"/>
    <property type="match status" value="1"/>
</dbReference>
<reference evidence="5 6" key="1">
    <citation type="journal article" date="2022" name="Front. Cell. Infect. Microbiol.">
        <title>The Genomes of Two Strains of Taenia crassiceps the Animal Model for the Study of Human Cysticercosis.</title>
        <authorList>
            <person name="Bobes R.J."/>
            <person name="Estrada K."/>
            <person name="Rios-Valencia D.G."/>
            <person name="Calderon-Gallegos A."/>
            <person name="de la Torre P."/>
            <person name="Carrero J.C."/>
            <person name="Sanchez-Flores A."/>
            <person name="Laclette J.P."/>
        </authorList>
    </citation>
    <scope>NUCLEOTIDE SEQUENCE [LARGE SCALE GENOMIC DNA]</scope>
    <source>
        <strain evidence="5">WFUcys</strain>
    </source>
</reference>
<keyword evidence="2" id="KW-1015">Disulfide bond</keyword>
<feature type="domain" description="Galactosyltransferase C-terminal" evidence="4">
    <location>
        <begin position="253"/>
        <end position="313"/>
    </location>
</feature>
<dbReference type="SUPFAM" id="SSF53448">
    <property type="entry name" value="Nucleotide-diphospho-sugar transferases"/>
    <property type="match status" value="1"/>
</dbReference>
<dbReference type="Pfam" id="PF02709">
    <property type="entry name" value="Glyco_transf_7C"/>
    <property type="match status" value="1"/>
</dbReference>
<evidence type="ECO:0000259" key="4">
    <source>
        <dbReference type="Pfam" id="PF02709"/>
    </source>
</evidence>
<keyword evidence="6" id="KW-1185">Reference proteome</keyword>
<accession>A0ABR4QNK8</accession>
<evidence type="ECO:0000313" key="5">
    <source>
        <dbReference type="EMBL" id="KAL5111267.1"/>
    </source>
</evidence>
<evidence type="ECO:0000256" key="1">
    <source>
        <dbReference type="ARBA" id="ARBA00022679"/>
    </source>
</evidence>
<sequence length="443" mass="49915">MIAGDPLSHTNKKPFECFHHSSLSFDEPLIFFDDQCRIRENLDCKSIRNIGSKQSSECSRWLKETSSALSMDVPMSITSVVIVAYNEQKRILNETIESLLANSPHALLKEIIVVDDCSQPAINLSSSSFEIQVSVVRNTVRQGLIRSRIIGANEASGEVLIFADSHIRFTKDWLESLVLRLLHFEQFKSTSHLLVLSPFISAFTEDGLDYPANEYLRGGFDWDLSFVWEPMTDEEKDNLNTYGSQMNLTWLSLPRPSPVIAGSVIAMNRSRFIALGAFDDQLEIWGGENIELSLRAWMCGGRVEIIPCSRVSHLFRSSHGYSFPKGKITTIMQNLKRVAMIWMQPSRDLLIDSVAYPVPPIALFYSSQQEALKIPAGNLTLRERLRQQLECKDFACKKSVCSLETCNFCICRSTVGSTALILLPLCSSASGPYHQFSSPYLRY</sequence>
<dbReference type="PANTHER" id="PTHR11675">
    <property type="entry name" value="N-ACETYLGALACTOSAMINYLTRANSFERASE"/>
    <property type="match status" value="1"/>
</dbReference>
<name>A0ABR4QNK8_9CEST</name>
<keyword evidence="1" id="KW-0808">Transferase</keyword>
<dbReference type="Proteomes" id="UP001651158">
    <property type="component" value="Unassembled WGS sequence"/>
</dbReference>
<evidence type="ECO:0000313" key="6">
    <source>
        <dbReference type="Proteomes" id="UP001651158"/>
    </source>
</evidence>
<evidence type="ECO:0000259" key="3">
    <source>
        <dbReference type="Pfam" id="PF00535"/>
    </source>
</evidence>
<dbReference type="InterPro" id="IPR027791">
    <property type="entry name" value="Galactosyl_T_C"/>
</dbReference>
<organism evidence="5 6">
    <name type="scientific">Taenia crassiceps</name>
    <dbReference type="NCBI Taxonomy" id="6207"/>
    <lineage>
        <taxon>Eukaryota</taxon>
        <taxon>Metazoa</taxon>
        <taxon>Spiralia</taxon>
        <taxon>Lophotrochozoa</taxon>
        <taxon>Platyhelminthes</taxon>
        <taxon>Cestoda</taxon>
        <taxon>Eucestoda</taxon>
        <taxon>Cyclophyllidea</taxon>
        <taxon>Taeniidae</taxon>
        <taxon>Taenia</taxon>
    </lineage>
</organism>
<comment type="caution">
    <text evidence="5">The sequence shown here is derived from an EMBL/GenBank/DDBJ whole genome shotgun (WGS) entry which is preliminary data.</text>
</comment>
<proteinExistence type="predicted"/>
<dbReference type="InterPro" id="IPR029044">
    <property type="entry name" value="Nucleotide-diphossugar_trans"/>
</dbReference>
<evidence type="ECO:0000256" key="2">
    <source>
        <dbReference type="ARBA" id="ARBA00023157"/>
    </source>
</evidence>
<dbReference type="Gene3D" id="3.90.550.10">
    <property type="entry name" value="Spore Coat Polysaccharide Biosynthesis Protein SpsA, Chain A"/>
    <property type="match status" value="1"/>
</dbReference>
<feature type="domain" description="Glycosyltransferase 2-like" evidence="3">
    <location>
        <begin position="79"/>
        <end position="181"/>
    </location>
</feature>
<gene>
    <name evidence="5" type="ORF">TcWFU_000890</name>
</gene>
<dbReference type="Pfam" id="PF00535">
    <property type="entry name" value="Glycos_transf_2"/>
    <property type="match status" value="1"/>
</dbReference>